<evidence type="ECO:0000313" key="12">
    <source>
        <dbReference type="Proteomes" id="UP000030745"/>
    </source>
</evidence>
<dbReference type="GO" id="GO:0034271">
    <property type="term" value="C:phosphatidylinositol 3-kinase complex, class III, type I"/>
    <property type="evidence" value="ECO:0007669"/>
    <property type="project" value="TreeGrafter"/>
</dbReference>
<organism evidence="11 12">
    <name type="scientific">Saprolegnia parasitica (strain CBS 223.65)</name>
    <dbReference type="NCBI Taxonomy" id="695850"/>
    <lineage>
        <taxon>Eukaryota</taxon>
        <taxon>Sar</taxon>
        <taxon>Stramenopiles</taxon>
        <taxon>Oomycota</taxon>
        <taxon>Saprolegniomycetes</taxon>
        <taxon>Saprolegniales</taxon>
        <taxon>Saprolegniaceae</taxon>
        <taxon>Saprolegnia</taxon>
    </lineage>
</organism>
<dbReference type="Pfam" id="PF00454">
    <property type="entry name" value="PI3_PI4_kinase"/>
    <property type="match status" value="2"/>
</dbReference>
<feature type="domain" description="PI3K/PI4K catalytic" evidence="8">
    <location>
        <begin position="646"/>
        <end position="892"/>
    </location>
</feature>
<dbReference type="InterPro" id="IPR042236">
    <property type="entry name" value="PI3K_accessory_sf"/>
</dbReference>
<dbReference type="GO" id="GO:0005524">
    <property type="term" value="F:ATP binding"/>
    <property type="evidence" value="ECO:0007669"/>
    <property type="project" value="UniProtKB-UniRule"/>
</dbReference>
<evidence type="ECO:0000256" key="4">
    <source>
        <dbReference type="ARBA" id="ARBA00022777"/>
    </source>
</evidence>
<dbReference type="OMA" id="LHKFAQY"/>
<dbReference type="Gene3D" id="1.25.40.70">
    <property type="entry name" value="Phosphatidylinositol 3-kinase, accessory domain (PIK)"/>
    <property type="match status" value="1"/>
</dbReference>
<proteinExistence type="inferred from homology"/>
<dbReference type="CDD" id="cd08397">
    <property type="entry name" value="C2_PI3K_class_III"/>
    <property type="match status" value="1"/>
</dbReference>
<dbReference type="InterPro" id="IPR008290">
    <property type="entry name" value="PI3K_Vps34"/>
</dbReference>
<protein>
    <recommendedName>
        <fullName evidence="1">phosphatidylinositol 3-kinase</fullName>
        <ecNumber evidence="1">2.7.1.137</ecNumber>
    </recommendedName>
</protein>
<dbReference type="GeneID" id="24124006"/>
<dbReference type="Gene3D" id="3.30.1010.10">
    <property type="entry name" value="Phosphatidylinositol 3-kinase Catalytic Subunit, Chain A, domain 4"/>
    <property type="match status" value="1"/>
</dbReference>
<accession>A0A067D645</accession>
<keyword evidence="5 6" id="KW-0067">ATP-binding</keyword>
<dbReference type="InterPro" id="IPR035892">
    <property type="entry name" value="C2_domain_sf"/>
</dbReference>
<evidence type="ECO:0000256" key="7">
    <source>
        <dbReference type="PROSITE-ProRule" id="PRU00880"/>
    </source>
</evidence>
<dbReference type="OrthoDB" id="67688at2759"/>
<feature type="domain" description="C2 PI3K-type" evidence="10">
    <location>
        <begin position="50"/>
        <end position="206"/>
    </location>
</feature>
<dbReference type="InterPro" id="IPR057756">
    <property type="entry name" value="PI3-kinase_type3/VPS34_cat"/>
</dbReference>
<evidence type="ECO:0000256" key="3">
    <source>
        <dbReference type="ARBA" id="ARBA00022741"/>
    </source>
</evidence>
<dbReference type="Proteomes" id="UP000030745">
    <property type="component" value="Unassembled WGS sequence"/>
</dbReference>
<keyword evidence="4 6" id="KW-0418">Kinase</keyword>
<dbReference type="GO" id="GO:0048015">
    <property type="term" value="P:phosphatidylinositol-mediated signaling"/>
    <property type="evidence" value="ECO:0007669"/>
    <property type="project" value="TreeGrafter"/>
</dbReference>
<dbReference type="SUPFAM" id="SSF49562">
    <property type="entry name" value="C2 domain (Calcium/lipid-binding domain, CaLB)"/>
    <property type="match status" value="1"/>
</dbReference>
<dbReference type="InterPro" id="IPR016024">
    <property type="entry name" value="ARM-type_fold"/>
</dbReference>
<dbReference type="SMART" id="SM00142">
    <property type="entry name" value="PI3K_C2"/>
    <property type="match status" value="1"/>
</dbReference>
<dbReference type="VEuPathDB" id="FungiDB:SPRG_01413"/>
<dbReference type="Pfam" id="PF00792">
    <property type="entry name" value="PI3K_C2"/>
    <property type="match status" value="1"/>
</dbReference>
<dbReference type="InterPro" id="IPR036940">
    <property type="entry name" value="PI3/4_kinase_cat_sf"/>
</dbReference>
<dbReference type="CDD" id="cd00896">
    <property type="entry name" value="PI3Kc_III"/>
    <property type="match status" value="1"/>
</dbReference>
<dbReference type="PROSITE" id="PS50290">
    <property type="entry name" value="PI3_4_KINASE_3"/>
    <property type="match status" value="1"/>
</dbReference>
<sequence length="907" mass="103198">MAADASAFSEYKYYLSSAVDVEVTFLLSYVDMPPQQLMHGRDRVGGHELFPAPELVQAMGSASELQNSPMNELFVSAQIFADGLPMHTMPICTKSPSKVSASCLYWNEWITLPVKFRDLPRNAVIALTIWGVGEVPVGGTTVPLFARNGLLKDGALCLRVWPRVAADPDVRTSTPSDYEHDNQAEIVTRQMECFRLDKLKERYDRHEMPRLDWVDRITNRRIARMRSNAECPGPKEEFPSYIHVRNEPCLWIDLPYFGHPVVYEEEPYPIRNANLYGDAGTRPPASLAGETPAAHPRSLSRIDNTADSALVAVWDPDLAEDNPAERKYRKLARDILRGSIDPNLKPNREEKFRIDKLLGSSNDHLKNDEKDLLWKFRYTLVENRKAIVKFLLSVDWLDETEVTLTSELLTAWTEIDVADALKLLGPRKEFRSDLVRHFAVAALDKARNEELLDFLLQLVQALRYERRHEASLGPLARFLISRACKHFKMANFFYWYLQVEVSDVRDGDMFTRILERMLAQMRESDDGMAILNMLQTQNEYMNRIMALHLRARDEKGKKDAKEEKLKQYLKQMAWPKGVHIRLPLDPSIHLSGIVPTSAKMFKSAMYPCVLDFTTVLVEADVAEDTEATSLRESLSVLNSGPSSFTAPPPLTSMTSNRFLGLRRDKDGPAYKVMIKNGDDLRQDQLVMQMFSLMDRLLKKVNLDLKLVSYQILATSPSAGLMMFVNDSYPVSGVISNYKTIQAFLRAHNPDPSGYEGIALEAINTYVRSLAGSCVFRHLFHIDFGFIFGADPKPFPPPFKLTKEMVEGMGGTKSEHYNKFETLCCQAYNWLRKSAPMILNLLHLMVDAGIEGYTNDPQTVLAKVEERFRLDLTDEQAEQFFLQLISDSMNALFPVLADIAHDIRVKMR</sequence>
<dbReference type="PIRSF" id="PIRSF000587">
    <property type="entry name" value="PI3K_Vps34"/>
    <property type="match status" value="1"/>
</dbReference>
<dbReference type="PANTHER" id="PTHR10048">
    <property type="entry name" value="PHOSPHATIDYLINOSITOL KINASE"/>
    <property type="match status" value="1"/>
</dbReference>
<dbReference type="SUPFAM" id="SSF56112">
    <property type="entry name" value="Protein kinase-like (PK-like)"/>
    <property type="match status" value="1"/>
</dbReference>
<dbReference type="GO" id="GO:0005768">
    <property type="term" value="C:endosome"/>
    <property type="evidence" value="ECO:0007669"/>
    <property type="project" value="TreeGrafter"/>
</dbReference>
<dbReference type="GO" id="GO:0000045">
    <property type="term" value="P:autophagosome assembly"/>
    <property type="evidence" value="ECO:0007669"/>
    <property type="project" value="TreeGrafter"/>
</dbReference>
<keyword evidence="2 6" id="KW-0808">Transferase</keyword>
<evidence type="ECO:0000259" key="9">
    <source>
        <dbReference type="PROSITE" id="PS51545"/>
    </source>
</evidence>
<reference evidence="11 12" key="1">
    <citation type="journal article" date="2013" name="PLoS Genet.">
        <title>Distinctive expansion of potential virulence genes in the genome of the oomycete fish pathogen Saprolegnia parasitica.</title>
        <authorList>
            <person name="Jiang R.H."/>
            <person name="de Bruijn I."/>
            <person name="Haas B.J."/>
            <person name="Belmonte R."/>
            <person name="Lobach L."/>
            <person name="Christie J."/>
            <person name="van den Ackerveken G."/>
            <person name="Bottin A."/>
            <person name="Bulone V."/>
            <person name="Diaz-Moreno S.M."/>
            <person name="Dumas B."/>
            <person name="Fan L."/>
            <person name="Gaulin E."/>
            <person name="Govers F."/>
            <person name="Grenville-Briggs L.J."/>
            <person name="Horner N.R."/>
            <person name="Levin J.Z."/>
            <person name="Mammella M."/>
            <person name="Meijer H.J."/>
            <person name="Morris P."/>
            <person name="Nusbaum C."/>
            <person name="Oome S."/>
            <person name="Phillips A.J."/>
            <person name="van Rooyen D."/>
            <person name="Rzeszutek E."/>
            <person name="Saraiva M."/>
            <person name="Secombes C.J."/>
            <person name="Seidl M.F."/>
            <person name="Snel B."/>
            <person name="Stassen J.H."/>
            <person name="Sykes S."/>
            <person name="Tripathy S."/>
            <person name="van den Berg H."/>
            <person name="Vega-Arreguin J.C."/>
            <person name="Wawra S."/>
            <person name="Young S.K."/>
            <person name="Zeng Q."/>
            <person name="Dieguez-Uribeondo J."/>
            <person name="Russ C."/>
            <person name="Tyler B.M."/>
            <person name="van West P."/>
        </authorList>
    </citation>
    <scope>NUCLEOTIDE SEQUENCE [LARGE SCALE GENOMIC DNA]</scope>
    <source>
        <strain evidence="11 12">CBS 223.65</strain>
    </source>
</reference>
<dbReference type="InterPro" id="IPR011009">
    <property type="entry name" value="Kinase-like_dom_sf"/>
</dbReference>
<dbReference type="RefSeq" id="XP_012195020.1">
    <property type="nucleotide sequence ID" value="XM_012339630.1"/>
</dbReference>
<dbReference type="GO" id="GO:0006897">
    <property type="term" value="P:endocytosis"/>
    <property type="evidence" value="ECO:0007669"/>
    <property type="project" value="TreeGrafter"/>
</dbReference>
<dbReference type="InterPro" id="IPR015433">
    <property type="entry name" value="PI3/4_kinase"/>
</dbReference>
<dbReference type="PROSITE" id="PS51547">
    <property type="entry name" value="C2_PI3K"/>
    <property type="match status" value="1"/>
</dbReference>
<keyword evidence="3 6" id="KW-0547">Nucleotide-binding</keyword>
<dbReference type="GO" id="GO:0005777">
    <property type="term" value="C:peroxisome"/>
    <property type="evidence" value="ECO:0007669"/>
    <property type="project" value="TreeGrafter"/>
</dbReference>
<dbReference type="STRING" id="695850.A0A067D645"/>
<dbReference type="GO" id="GO:0000407">
    <property type="term" value="C:phagophore assembly site"/>
    <property type="evidence" value="ECO:0007669"/>
    <property type="project" value="TreeGrafter"/>
</dbReference>
<dbReference type="EMBL" id="KK583191">
    <property type="protein sequence ID" value="KDO34151.1"/>
    <property type="molecule type" value="Genomic_DNA"/>
</dbReference>
<evidence type="ECO:0000256" key="5">
    <source>
        <dbReference type="ARBA" id="ARBA00022840"/>
    </source>
</evidence>
<dbReference type="AlphaFoldDB" id="A0A067D645"/>
<evidence type="ECO:0000259" key="8">
    <source>
        <dbReference type="PROSITE" id="PS50290"/>
    </source>
</evidence>
<evidence type="ECO:0000256" key="6">
    <source>
        <dbReference type="PIRNR" id="PIRNR000587"/>
    </source>
</evidence>
<evidence type="ECO:0000259" key="10">
    <source>
        <dbReference type="PROSITE" id="PS51547"/>
    </source>
</evidence>
<dbReference type="GO" id="GO:0016303">
    <property type="term" value="F:1-phosphatidylinositol-3-kinase activity"/>
    <property type="evidence" value="ECO:0007669"/>
    <property type="project" value="UniProtKB-EC"/>
</dbReference>
<comment type="similarity">
    <text evidence="6 7">Belongs to the PI3/PI4-kinase family.</text>
</comment>
<gene>
    <name evidence="11" type="ORF">SPRG_01413</name>
</gene>
<feature type="domain" description="PIK helical" evidence="9">
    <location>
        <begin position="340"/>
        <end position="520"/>
    </location>
</feature>
<dbReference type="InterPro" id="IPR002420">
    <property type="entry name" value="PI3K-type_C2_dom"/>
</dbReference>
<dbReference type="Gene3D" id="2.60.40.150">
    <property type="entry name" value="C2 domain"/>
    <property type="match status" value="1"/>
</dbReference>
<dbReference type="SUPFAM" id="SSF48371">
    <property type="entry name" value="ARM repeat"/>
    <property type="match status" value="1"/>
</dbReference>
<dbReference type="KEGG" id="spar:SPRG_01413"/>
<dbReference type="EC" id="2.7.1.137" evidence="1"/>
<keyword evidence="12" id="KW-1185">Reference proteome</keyword>
<dbReference type="InterPro" id="IPR018936">
    <property type="entry name" value="PI3/4_kinase_CS"/>
</dbReference>
<dbReference type="Pfam" id="PF00613">
    <property type="entry name" value="PI3Ka"/>
    <property type="match status" value="1"/>
</dbReference>
<dbReference type="InterPro" id="IPR001263">
    <property type="entry name" value="PI3K_accessory_dom"/>
</dbReference>
<evidence type="ECO:0000256" key="2">
    <source>
        <dbReference type="ARBA" id="ARBA00022679"/>
    </source>
</evidence>
<dbReference type="Gene3D" id="1.10.1070.11">
    <property type="entry name" value="Phosphatidylinositol 3-/4-kinase, catalytic domain"/>
    <property type="match status" value="1"/>
</dbReference>
<evidence type="ECO:0000256" key="1">
    <source>
        <dbReference type="ARBA" id="ARBA00012073"/>
    </source>
</evidence>
<name>A0A067D645_SAPPC</name>
<dbReference type="InterPro" id="IPR000403">
    <property type="entry name" value="PI3/4_kinase_cat_dom"/>
</dbReference>
<dbReference type="PANTHER" id="PTHR10048:SF7">
    <property type="entry name" value="PHOSPHATIDYLINOSITOL 3-KINASE CATALYTIC SUBUNIT TYPE 3"/>
    <property type="match status" value="1"/>
</dbReference>
<dbReference type="PROSITE" id="PS51545">
    <property type="entry name" value="PIK_HELICAL"/>
    <property type="match status" value="1"/>
</dbReference>
<evidence type="ECO:0000313" key="11">
    <source>
        <dbReference type="EMBL" id="KDO34151.1"/>
    </source>
</evidence>
<dbReference type="SMART" id="SM00146">
    <property type="entry name" value="PI3Kc"/>
    <property type="match status" value="1"/>
</dbReference>
<dbReference type="SMART" id="SM00145">
    <property type="entry name" value="PI3Ka"/>
    <property type="match status" value="1"/>
</dbReference>
<dbReference type="GO" id="GO:0034272">
    <property type="term" value="C:phosphatidylinositol 3-kinase complex, class III, type II"/>
    <property type="evidence" value="ECO:0007669"/>
    <property type="project" value="TreeGrafter"/>
</dbReference>
<dbReference type="PROSITE" id="PS00915">
    <property type="entry name" value="PI3_4_KINASE_1"/>
    <property type="match status" value="1"/>
</dbReference>